<dbReference type="PRINTS" id="PR00662">
    <property type="entry name" value="G6PISOMERASE"/>
</dbReference>
<dbReference type="GO" id="GO:0006094">
    <property type="term" value="P:gluconeogenesis"/>
    <property type="evidence" value="ECO:0000318"/>
    <property type="project" value="GO_Central"/>
</dbReference>
<dbReference type="Gramene" id="Mp7g05790.1">
    <property type="protein sequence ID" value="Mp7g05790.1.cds"/>
    <property type="gene ID" value="Mp7g05790"/>
</dbReference>
<dbReference type="SUPFAM" id="SSF53697">
    <property type="entry name" value="SIS domain"/>
    <property type="match status" value="1"/>
</dbReference>
<dbReference type="Pfam" id="PF00342">
    <property type="entry name" value="PGI"/>
    <property type="match status" value="2"/>
</dbReference>
<feature type="compositionally biased region" description="Low complexity" evidence="9">
    <location>
        <begin position="23"/>
        <end position="41"/>
    </location>
</feature>
<evidence type="ECO:0000256" key="1">
    <source>
        <dbReference type="ARBA" id="ARBA00004926"/>
    </source>
</evidence>
<dbReference type="AlphaFoldDB" id="A0A2R6WUE0"/>
<comment type="similarity">
    <text evidence="2 8">Belongs to the GPI family.</text>
</comment>
<evidence type="ECO:0000256" key="7">
    <source>
        <dbReference type="ARBA" id="ARBA00029321"/>
    </source>
</evidence>
<dbReference type="PANTHER" id="PTHR11469:SF1">
    <property type="entry name" value="GLUCOSE-6-PHOSPHATE ISOMERASE"/>
    <property type="match status" value="1"/>
</dbReference>
<evidence type="ECO:0000256" key="4">
    <source>
        <dbReference type="ARBA" id="ARBA00022432"/>
    </source>
</evidence>
<protein>
    <recommendedName>
        <fullName evidence="3 8">Glucose-6-phosphate isomerase</fullName>
        <ecNumber evidence="3 8">5.3.1.9</ecNumber>
    </recommendedName>
</protein>
<dbReference type="UniPathway" id="UPA00109">
    <property type="reaction ID" value="UER00181"/>
</dbReference>
<dbReference type="GO" id="GO:0051156">
    <property type="term" value="P:glucose 6-phosphate metabolic process"/>
    <property type="evidence" value="ECO:0000318"/>
    <property type="project" value="GO_Central"/>
</dbReference>
<keyword evidence="11" id="KW-1185">Reference proteome</keyword>
<dbReference type="InterPro" id="IPR018189">
    <property type="entry name" value="Phosphoglucose_isomerase_CS"/>
</dbReference>
<evidence type="ECO:0000256" key="5">
    <source>
        <dbReference type="ARBA" id="ARBA00023152"/>
    </source>
</evidence>
<comment type="catalytic activity">
    <reaction evidence="7 8">
        <text>alpha-D-glucose 6-phosphate = beta-D-fructose 6-phosphate</text>
        <dbReference type="Rhea" id="RHEA:11816"/>
        <dbReference type="ChEBI" id="CHEBI:57634"/>
        <dbReference type="ChEBI" id="CHEBI:58225"/>
        <dbReference type="EC" id="5.3.1.9"/>
    </reaction>
</comment>
<dbReference type="OMA" id="AICNFAD"/>
<keyword evidence="4 8" id="KW-0312">Gluconeogenesis</keyword>
<dbReference type="PROSITE" id="PS00174">
    <property type="entry name" value="P_GLUCOSE_ISOMERASE_2"/>
    <property type="match status" value="1"/>
</dbReference>
<evidence type="ECO:0000313" key="11">
    <source>
        <dbReference type="Proteomes" id="UP000244005"/>
    </source>
</evidence>
<accession>A0A2R6WUE0</accession>
<dbReference type="InterPro" id="IPR035476">
    <property type="entry name" value="SIS_PGI_1"/>
</dbReference>
<feature type="region of interest" description="Disordered" evidence="9">
    <location>
        <begin position="18"/>
        <end position="41"/>
    </location>
</feature>
<dbReference type="FunFam" id="3.40.50.10490:FF:000023">
    <property type="entry name" value="Glucose-6-phosphate isomerase"/>
    <property type="match status" value="1"/>
</dbReference>
<name>A0A2R6WUE0_MARPO</name>
<evidence type="ECO:0000256" key="2">
    <source>
        <dbReference type="ARBA" id="ARBA00006604"/>
    </source>
</evidence>
<dbReference type="GO" id="GO:0005829">
    <property type="term" value="C:cytosol"/>
    <property type="evidence" value="ECO:0000318"/>
    <property type="project" value="GO_Central"/>
</dbReference>
<proteinExistence type="inferred from homology"/>
<evidence type="ECO:0000256" key="9">
    <source>
        <dbReference type="SAM" id="MobiDB-lite"/>
    </source>
</evidence>
<dbReference type="InterPro" id="IPR035482">
    <property type="entry name" value="SIS_PGI_2"/>
</dbReference>
<evidence type="ECO:0000256" key="6">
    <source>
        <dbReference type="ARBA" id="ARBA00023235"/>
    </source>
</evidence>
<dbReference type="InterPro" id="IPR001672">
    <property type="entry name" value="G6P_Isomerase"/>
</dbReference>
<dbReference type="GO" id="GO:0048029">
    <property type="term" value="F:monosaccharide binding"/>
    <property type="evidence" value="ECO:0000318"/>
    <property type="project" value="GO_Central"/>
</dbReference>
<gene>
    <name evidence="10" type="ORF">MARPO_0057s0092</name>
</gene>
<dbReference type="EC" id="5.3.1.9" evidence="3 8"/>
<dbReference type="CDD" id="cd05015">
    <property type="entry name" value="SIS_PGI_1"/>
    <property type="match status" value="1"/>
</dbReference>
<dbReference type="GO" id="GO:0006096">
    <property type="term" value="P:glycolytic process"/>
    <property type="evidence" value="ECO:0000318"/>
    <property type="project" value="GO_Central"/>
</dbReference>
<dbReference type="FunFam" id="3.40.50.10490:FF:000021">
    <property type="entry name" value="Glucose-6-phosphate isomerase"/>
    <property type="match status" value="1"/>
</dbReference>
<evidence type="ECO:0000256" key="3">
    <source>
        <dbReference type="ARBA" id="ARBA00011952"/>
    </source>
</evidence>
<dbReference type="OrthoDB" id="5831190at2759"/>
<sequence length="662" mass="72539">MACISSRLSVSPNFSGLRKALPSTSTSSTTVSVSSSGSEGSYAAGRLSLQVVASAKRFPASSTPSSPSQTPPVNAISSKVPEELVSTSALPTKPVLETDPLKLWQRYLEWLYQDKDIGIEIDVSRIGFTDEYLAMMRPKLDQAFRAMADLEGGSIANPDEGRMVGHYWLRKPELAPTAYLQKQIVQTIESVQSFAKDVISGKIKPPPCPNGRFTQILSVGIGGSALGPQFVAEALAPDNPPLKLRFIDNTDPAGIDHQIAQLGPELSSTLVVVISKSGGTPETRNGLLEVQRAFREKGLDFSKQGVAITQENSLLDNTARIEGWLARFPMYDWVGGRTSEMSAVGLLPAALQGIDIHGMLEGARLMDETTRIRDLKTNPAALLALSWYWATDGNGSKDMVVLPYKDSLLLFSRYLQQLVMESLGKEYDLDGNLVNQGLAVYGNKGSTDQHAYIQQLREGVPNFFATFIEVLRDRPPGHDWELEPGVTCGDYLFGMLQGTRQALYANKRESITVTVNEVNPITVGALIALYERAVGLYASLINVNAYHQPGVEAGKKAAGEVLALQKRVLSVLNDASCQEPVEPLTLEQIATRAQAPHQVEMIYKIVAHMVANDRALFAEGDCGSPKSVKVFTGEWERYRQMLERTFRFKYAPKMDSLEPYEM</sequence>
<dbReference type="NCBIfam" id="NF010696">
    <property type="entry name" value="PRK14096.1"/>
    <property type="match status" value="1"/>
</dbReference>
<keyword evidence="5 8" id="KW-0324">Glycolysis</keyword>
<dbReference type="InterPro" id="IPR046348">
    <property type="entry name" value="SIS_dom_sf"/>
</dbReference>
<evidence type="ECO:0000256" key="8">
    <source>
        <dbReference type="RuleBase" id="RU000612"/>
    </source>
</evidence>
<dbReference type="PROSITE" id="PS51463">
    <property type="entry name" value="P_GLUCOSE_ISOMERASE_3"/>
    <property type="match status" value="1"/>
</dbReference>
<reference evidence="11" key="1">
    <citation type="journal article" date="2017" name="Cell">
        <title>Insights into land plant evolution garnered from the Marchantia polymorpha genome.</title>
        <authorList>
            <person name="Bowman J.L."/>
            <person name="Kohchi T."/>
            <person name="Yamato K.T."/>
            <person name="Jenkins J."/>
            <person name="Shu S."/>
            <person name="Ishizaki K."/>
            <person name="Yamaoka S."/>
            <person name="Nishihama R."/>
            <person name="Nakamura Y."/>
            <person name="Berger F."/>
            <person name="Adam C."/>
            <person name="Aki S.S."/>
            <person name="Althoff F."/>
            <person name="Araki T."/>
            <person name="Arteaga-Vazquez M.A."/>
            <person name="Balasubrmanian S."/>
            <person name="Barry K."/>
            <person name="Bauer D."/>
            <person name="Boehm C.R."/>
            <person name="Briginshaw L."/>
            <person name="Caballero-Perez J."/>
            <person name="Catarino B."/>
            <person name="Chen F."/>
            <person name="Chiyoda S."/>
            <person name="Chovatia M."/>
            <person name="Davies K.M."/>
            <person name="Delmans M."/>
            <person name="Demura T."/>
            <person name="Dierschke T."/>
            <person name="Dolan L."/>
            <person name="Dorantes-Acosta A.E."/>
            <person name="Eklund D.M."/>
            <person name="Florent S.N."/>
            <person name="Flores-Sandoval E."/>
            <person name="Fujiyama A."/>
            <person name="Fukuzawa H."/>
            <person name="Galik B."/>
            <person name="Grimanelli D."/>
            <person name="Grimwood J."/>
            <person name="Grossniklaus U."/>
            <person name="Hamada T."/>
            <person name="Haseloff J."/>
            <person name="Hetherington A.J."/>
            <person name="Higo A."/>
            <person name="Hirakawa Y."/>
            <person name="Hundley H.N."/>
            <person name="Ikeda Y."/>
            <person name="Inoue K."/>
            <person name="Inoue S.I."/>
            <person name="Ishida S."/>
            <person name="Jia Q."/>
            <person name="Kakita M."/>
            <person name="Kanazawa T."/>
            <person name="Kawai Y."/>
            <person name="Kawashima T."/>
            <person name="Kennedy M."/>
            <person name="Kinose K."/>
            <person name="Kinoshita T."/>
            <person name="Kohara Y."/>
            <person name="Koide E."/>
            <person name="Komatsu K."/>
            <person name="Kopischke S."/>
            <person name="Kubo M."/>
            <person name="Kyozuka J."/>
            <person name="Lagercrantz U."/>
            <person name="Lin S.S."/>
            <person name="Lindquist E."/>
            <person name="Lipzen A.M."/>
            <person name="Lu C.W."/>
            <person name="De Luna E."/>
            <person name="Martienssen R.A."/>
            <person name="Minamino N."/>
            <person name="Mizutani M."/>
            <person name="Mizutani M."/>
            <person name="Mochizuki N."/>
            <person name="Monte I."/>
            <person name="Mosher R."/>
            <person name="Nagasaki H."/>
            <person name="Nakagami H."/>
            <person name="Naramoto S."/>
            <person name="Nishitani K."/>
            <person name="Ohtani M."/>
            <person name="Okamoto T."/>
            <person name="Okumura M."/>
            <person name="Phillips J."/>
            <person name="Pollak B."/>
            <person name="Reinders A."/>
            <person name="Rovekamp M."/>
            <person name="Sano R."/>
            <person name="Sawa S."/>
            <person name="Schmid M.W."/>
            <person name="Shirakawa M."/>
            <person name="Solano R."/>
            <person name="Spunde A."/>
            <person name="Suetsugu N."/>
            <person name="Sugano S."/>
            <person name="Sugiyama A."/>
            <person name="Sun R."/>
            <person name="Suzuki Y."/>
            <person name="Takenaka M."/>
            <person name="Takezawa D."/>
            <person name="Tomogane H."/>
            <person name="Tsuzuki M."/>
            <person name="Ueda T."/>
            <person name="Umeda M."/>
            <person name="Ward J.M."/>
            <person name="Watanabe Y."/>
            <person name="Yazaki K."/>
            <person name="Yokoyama R."/>
            <person name="Yoshitake Y."/>
            <person name="Yotsui I."/>
            <person name="Zachgo S."/>
            <person name="Schmutz J."/>
        </authorList>
    </citation>
    <scope>NUCLEOTIDE SEQUENCE [LARGE SCALE GENOMIC DNA]</scope>
    <source>
        <strain evidence="11">Tak-1</strain>
    </source>
</reference>
<organism evidence="10 11">
    <name type="scientific">Marchantia polymorpha</name>
    <name type="common">Common liverwort</name>
    <name type="synonym">Marchantia aquatica</name>
    <dbReference type="NCBI Taxonomy" id="3197"/>
    <lineage>
        <taxon>Eukaryota</taxon>
        <taxon>Viridiplantae</taxon>
        <taxon>Streptophyta</taxon>
        <taxon>Embryophyta</taxon>
        <taxon>Marchantiophyta</taxon>
        <taxon>Marchantiopsida</taxon>
        <taxon>Marchantiidae</taxon>
        <taxon>Marchantiales</taxon>
        <taxon>Marchantiaceae</taxon>
        <taxon>Marchantia</taxon>
    </lineage>
</organism>
<dbReference type="EMBL" id="KZ772729">
    <property type="protein sequence ID" value="PTQ37475.1"/>
    <property type="molecule type" value="Genomic_DNA"/>
</dbReference>
<keyword evidence="6 8" id="KW-0413">Isomerase</keyword>
<dbReference type="HAMAP" id="MF_00473">
    <property type="entry name" value="G6P_isomerase"/>
    <property type="match status" value="1"/>
</dbReference>
<dbReference type="Gene3D" id="3.40.50.10490">
    <property type="entry name" value="Glucose-6-phosphate isomerase like protein, domain 1"/>
    <property type="match status" value="2"/>
</dbReference>
<dbReference type="Proteomes" id="UP000244005">
    <property type="component" value="Unassembled WGS sequence"/>
</dbReference>
<comment type="pathway">
    <text evidence="1 8">Carbohydrate degradation; glycolysis; D-glyceraldehyde 3-phosphate and glycerone phosphate from D-glucose: step 2/4.</text>
</comment>
<evidence type="ECO:0000313" key="10">
    <source>
        <dbReference type="EMBL" id="PTQ37475.1"/>
    </source>
</evidence>
<dbReference type="PANTHER" id="PTHR11469">
    <property type="entry name" value="GLUCOSE-6-PHOSPHATE ISOMERASE"/>
    <property type="match status" value="1"/>
</dbReference>
<dbReference type="GO" id="GO:0097367">
    <property type="term" value="F:carbohydrate derivative binding"/>
    <property type="evidence" value="ECO:0007669"/>
    <property type="project" value="InterPro"/>
</dbReference>
<dbReference type="GO" id="GO:0004347">
    <property type="term" value="F:glucose-6-phosphate isomerase activity"/>
    <property type="evidence" value="ECO:0000318"/>
    <property type="project" value="GO_Central"/>
</dbReference>
<dbReference type="CDD" id="cd05016">
    <property type="entry name" value="SIS_PGI_2"/>
    <property type="match status" value="1"/>
</dbReference>